<accession>A0A2N1M7H0</accession>
<organism evidence="1 2">
    <name type="scientific">Rhizophagus irregularis</name>
    <dbReference type="NCBI Taxonomy" id="588596"/>
    <lineage>
        <taxon>Eukaryota</taxon>
        <taxon>Fungi</taxon>
        <taxon>Fungi incertae sedis</taxon>
        <taxon>Mucoromycota</taxon>
        <taxon>Glomeromycotina</taxon>
        <taxon>Glomeromycetes</taxon>
        <taxon>Glomerales</taxon>
        <taxon>Glomeraceae</taxon>
        <taxon>Rhizophagus</taxon>
    </lineage>
</organism>
<dbReference type="VEuPathDB" id="FungiDB:RhiirFUN_021240"/>
<evidence type="ECO:0000313" key="2">
    <source>
        <dbReference type="Proteomes" id="UP000233469"/>
    </source>
</evidence>
<comment type="caution">
    <text evidence="1">The sequence shown here is derived from an EMBL/GenBank/DDBJ whole genome shotgun (WGS) entry which is preliminary data.</text>
</comment>
<sequence length="108" mass="13166">IYQNCPNLRYLKISLMNNTNSLILEFENLLINSKSAPIGLFKFKFHSKRFELKDFKLFFDNWKNRNPILLTISYNPFSINLKEYHQLIDLFEKYRMKEIIKKYFISCL</sequence>
<protein>
    <submittedName>
        <fullName evidence="1">Uncharacterized protein</fullName>
    </submittedName>
</protein>
<name>A0A2N1M7H0_9GLOM</name>
<gene>
    <name evidence="1" type="ORF">RhiirC2_797766</name>
</gene>
<reference evidence="1 2" key="1">
    <citation type="submission" date="2016-04" db="EMBL/GenBank/DDBJ databases">
        <title>Genome analyses suggest a sexual origin of heterokaryosis in a supposedly ancient asexual fungus.</title>
        <authorList>
            <person name="Ropars J."/>
            <person name="Sedzielewska K."/>
            <person name="Noel J."/>
            <person name="Charron P."/>
            <person name="Farinelli L."/>
            <person name="Marton T."/>
            <person name="Kruger M."/>
            <person name="Pelin A."/>
            <person name="Brachmann A."/>
            <person name="Corradi N."/>
        </authorList>
    </citation>
    <scope>NUCLEOTIDE SEQUENCE [LARGE SCALE GENOMIC DNA]</scope>
    <source>
        <strain evidence="1 2">C2</strain>
    </source>
</reference>
<dbReference type="EMBL" id="LLXL01004257">
    <property type="protein sequence ID" value="PKK57586.1"/>
    <property type="molecule type" value="Genomic_DNA"/>
</dbReference>
<reference evidence="1 2" key="2">
    <citation type="submission" date="2017-10" db="EMBL/GenBank/DDBJ databases">
        <title>Extensive intraspecific genome diversity in a model arbuscular mycorrhizal fungus.</title>
        <authorList>
            <person name="Chen E.C.H."/>
            <person name="Morin E."/>
            <person name="Baudet D."/>
            <person name="Noel J."/>
            <person name="Ndikumana S."/>
            <person name="Charron P."/>
            <person name="St-Onge C."/>
            <person name="Giorgi J."/>
            <person name="Grigoriev I.V."/>
            <person name="Roux C."/>
            <person name="Martin F.M."/>
            <person name="Corradi N."/>
        </authorList>
    </citation>
    <scope>NUCLEOTIDE SEQUENCE [LARGE SCALE GENOMIC DNA]</scope>
    <source>
        <strain evidence="1 2">C2</strain>
    </source>
</reference>
<proteinExistence type="predicted"/>
<feature type="non-terminal residue" evidence="1">
    <location>
        <position position="1"/>
    </location>
</feature>
<evidence type="ECO:0000313" key="1">
    <source>
        <dbReference type="EMBL" id="PKK57586.1"/>
    </source>
</evidence>
<dbReference type="Proteomes" id="UP000233469">
    <property type="component" value="Unassembled WGS sequence"/>
</dbReference>
<dbReference type="AlphaFoldDB" id="A0A2N1M7H0"/>